<dbReference type="EMBL" id="MU005961">
    <property type="protein sequence ID" value="KAF2863291.1"/>
    <property type="molecule type" value="Genomic_DNA"/>
</dbReference>
<gene>
    <name evidence="2" type="ORF">K470DRAFT_210673</name>
</gene>
<dbReference type="AlphaFoldDB" id="A0A6A7C6Z8"/>
<dbReference type="Gene3D" id="3.40.630.30">
    <property type="match status" value="1"/>
</dbReference>
<organism evidence="2 3">
    <name type="scientific">Piedraia hortae CBS 480.64</name>
    <dbReference type="NCBI Taxonomy" id="1314780"/>
    <lineage>
        <taxon>Eukaryota</taxon>
        <taxon>Fungi</taxon>
        <taxon>Dikarya</taxon>
        <taxon>Ascomycota</taxon>
        <taxon>Pezizomycotina</taxon>
        <taxon>Dothideomycetes</taxon>
        <taxon>Dothideomycetidae</taxon>
        <taxon>Capnodiales</taxon>
        <taxon>Piedraiaceae</taxon>
        <taxon>Piedraia</taxon>
    </lineage>
</organism>
<evidence type="ECO:0000313" key="2">
    <source>
        <dbReference type="EMBL" id="KAF2863291.1"/>
    </source>
</evidence>
<dbReference type="InterPro" id="IPR000182">
    <property type="entry name" value="GNAT_dom"/>
</dbReference>
<keyword evidence="2" id="KW-0808">Transferase</keyword>
<evidence type="ECO:0000313" key="3">
    <source>
        <dbReference type="Proteomes" id="UP000799421"/>
    </source>
</evidence>
<keyword evidence="3" id="KW-1185">Reference proteome</keyword>
<dbReference type="InterPro" id="IPR052523">
    <property type="entry name" value="Trichothecene_AcTrans"/>
</dbReference>
<dbReference type="CDD" id="cd04301">
    <property type="entry name" value="NAT_SF"/>
    <property type="match status" value="1"/>
</dbReference>
<accession>A0A6A7C6Z8</accession>
<dbReference type="InterPro" id="IPR016181">
    <property type="entry name" value="Acyl_CoA_acyltransferase"/>
</dbReference>
<protein>
    <submittedName>
        <fullName evidence="2">Acyl-CoA N-acyltransferase</fullName>
    </submittedName>
</protein>
<dbReference type="PROSITE" id="PS51186">
    <property type="entry name" value="GNAT"/>
    <property type="match status" value="1"/>
</dbReference>
<dbReference type="Pfam" id="PF00583">
    <property type="entry name" value="Acetyltransf_1"/>
    <property type="match status" value="1"/>
</dbReference>
<dbReference type="OrthoDB" id="2115692at2759"/>
<evidence type="ECO:0000259" key="1">
    <source>
        <dbReference type="PROSITE" id="PS51186"/>
    </source>
</evidence>
<name>A0A6A7C6Z8_9PEZI</name>
<reference evidence="2" key="1">
    <citation type="journal article" date="2020" name="Stud. Mycol.">
        <title>101 Dothideomycetes genomes: a test case for predicting lifestyles and emergence of pathogens.</title>
        <authorList>
            <person name="Haridas S."/>
            <person name="Albert R."/>
            <person name="Binder M."/>
            <person name="Bloem J."/>
            <person name="Labutti K."/>
            <person name="Salamov A."/>
            <person name="Andreopoulos B."/>
            <person name="Baker S."/>
            <person name="Barry K."/>
            <person name="Bills G."/>
            <person name="Bluhm B."/>
            <person name="Cannon C."/>
            <person name="Castanera R."/>
            <person name="Culley D."/>
            <person name="Daum C."/>
            <person name="Ezra D."/>
            <person name="Gonzalez J."/>
            <person name="Henrissat B."/>
            <person name="Kuo A."/>
            <person name="Liang C."/>
            <person name="Lipzen A."/>
            <person name="Lutzoni F."/>
            <person name="Magnuson J."/>
            <person name="Mondo S."/>
            <person name="Nolan M."/>
            <person name="Ohm R."/>
            <person name="Pangilinan J."/>
            <person name="Park H.-J."/>
            <person name="Ramirez L."/>
            <person name="Alfaro M."/>
            <person name="Sun H."/>
            <person name="Tritt A."/>
            <person name="Yoshinaga Y."/>
            <person name="Zwiers L.-H."/>
            <person name="Turgeon B."/>
            <person name="Goodwin S."/>
            <person name="Spatafora J."/>
            <person name="Crous P."/>
            <person name="Grigoriev I."/>
        </authorList>
    </citation>
    <scope>NUCLEOTIDE SEQUENCE</scope>
    <source>
        <strain evidence="2">CBS 480.64</strain>
    </source>
</reference>
<proteinExistence type="predicted"/>
<dbReference type="GO" id="GO:0016747">
    <property type="term" value="F:acyltransferase activity, transferring groups other than amino-acyl groups"/>
    <property type="evidence" value="ECO:0007669"/>
    <property type="project" value="InterPro"/>
</dbReference>
<sequence>MPYVYDDGSDGSTGAGFTIATAKADDAARLVSIEFSAFRHETANQQLSFRDAHDASHVARAVEAYTACLAISTPVTRFLKVIDQESGNIVSFAKFEFKTYSDAELASPADVGHERDPPMNRDWFALNERLRRDYVGGKTHCYIAMLATEPEHQCRGAGRLLLNQILELADAKSLMTYLEATDTARPLYAKHGFVRVRDIEFDAGEYGVPGLRERQTIMVRQPGAGVL</sequence>
<keyword evidence="2" id="KW-0012">Acyltransferase</keyword>
<dbReference type="SUPFAM" id="SSF55729">
    <property type="entry name" value="Acyl-CoA N-acyltransferases (Nat)"/>
    <property type="match status" value="1"/>
</dbReference>
<dbReference type="PANTHER" id="PTHR42791">
    <property type="entry name" value="GNAT FAMILY ACETYLTRANSFERASE"/>
    <property type="match status" value="1"/>
</dbReference>
<dbReference type="PANTHER" id="PTHR42791:SF14">
    <property type="entry name" value="N-ACETYLTRANSFERASE DOMAIN-CONTAINING PROTEIN"/>
    <property type="match status" value="1"/>
</dbReference>
<dbReference type="Proteomes" id="UP000799421">
    <property type="component" value="Unassembled WGS sequence"/>
</dbReference>
<feature type="domain" description="N-acetyltransferase" evidence="1">
    <location>
        <begin position="17"/>
        <end position="218"/>
    </location>
</feature>